<sequence>MKSSCHAFSFHAVRNKCDKYMCVTVVLAGASNVSCQSVHKHVSDRCHKSKYAFEAMIQSQSQGVISQIISFYCKLCHVFGLLGNESQECLIYPREPQDSNAAPEERNISCTNDFIQTELIFNKCLELVSQVLAGEANLTVKTLLGLLNFLRFCHSTTTDFIVFYCDYMWQTNTK</sequence>
<comment type="caution">
    <text evidence="1">The sequence shown here is derived from an EMBL/GenBank/DDBJ whole genome shotgun (WGS) entry which is preliminary data.</text>
</comment>
<name>A0ABV0U4S0_9TELE</name>
<dbReference type="Proteomes" id="UP001482620">
    <property type="component" value="Unassembled WGS sequence"/>
</dbReference>
<evidence type="ECO:0000313" key="2">
    <source>
        <dbReference type="Proteomes" id="UP001482620"/>
    </source>
</evidence>
<reference evidence="1 2" key="1">
    <citation type="submission" date="2021-06" db="EMBL/GenBank/DDBJ databases">
        <authorList>
            <person name="Palmer J.M."/>
        </authorList>
    </citation>
    <scope>NUCLEOTIDE SEQUENCE [LARGE SCALE GENOMIC DNA]</scope>
    <source>
        <strain evidence="2">if_2019</strain>
        <tissue evidence="1">Muscle</tissue>
    </source>
</reference>
<evidence type="ECO:0000313" key="1">
    <source>
        <dbReference type="EMBL" id="MEQ2239726.1"/>
    </source>
</evidence>
<proteinExistence type="predicted"/>
<protein>
    <submittedName>
        <fullName evidence="1">Uncharacterized protein</fullName>
    </submittedName>
</protein>
<organism evidence="1 2">
    <name type="scientific">Ilyodon furcidens</name>
    <name type="common">goldbreast splitfin</name>
    <dbReference type="NCBI Taxonomy" id="33524"/>
    <lineage>
        <taxon>Eukaryota</taxon>
        <taxon>Metazoa</taxon>
        <taxon>Chordata</taxon>
        <taxon>Craniata</taxon>
        <taxon>Vertebrata</taxon>
        <taxon>Euteleostomi</taxon>
        <taxon>Actinopterygii</taxon>
        <taxon>Neopterygii</taxon>
        <taxon>Teleostei</taxon>
        <taxon>Neoteleostei</taxon>
        <taxon>Acanthomorphata</taxon>
        <taxon>Ovalentaria</taxon>
        <taxon>Atherinomorphae</taxon>
        <taxon>Cyprinodontiformes</taxon>
        <taxon>Goodeidae</taxon>
        <taxon>Ilyodon</taxon>
    </lineage>
</organism>
<accession>A0ABV0U4S0</accession>
<gene>
    <name evidence="1" type="ORF">ILYODFUR_007366</name>
</gene>
<keyword evidence="2" id="KW-1185">Reference proteome</keyword>
<dbReference type="EMBL" id="JAHRIQ010058400">
    <property type="protein sequence ID" value="MEQ2239726.1"/>
    <property type="molecule type" value="Genomic_DNA"/>
</dbReference>